<dbReference type="SUPFAM" id="SSF53850">
    <property type="entry name" value="Periplasmic binding protein-like II"/>
    <property type="match status" value="1"/>
</dbReference>
<dbReference type="PROSITE" id="PS50931">
    <property type="entry name" value="HTH_LYSR"/>
    <property type="match status" value="1"/>
</dbReference>
<protein>
    <submittedName>
        <fullName evidence="7">LysR family transcriptional regulator</fullName>
    </submittedName>
</protein>
<dbReference type="GO" id="GO:0003700">
    <property type="term" value="F:DNA-binding transcription factor activity"/>
    <property type="evidence" value="ECO:0007669"/>
    <property type="project" value="InterPro"/>
</dbReference>
<dbReference type="GO" id="GO:0006351">
    <property type="term" value="P:DNA-templated transcription"/>
    <property type="evidence" value="ECO:0007669"/>
    <property type="project" value="TreeGrafter"/>
</dbReference>
<dbReference type="InterPro" id="IPR000847">
    <property type="entry name" value="LysR_HTH_N"/>
</dbReference>
<dbReference type="AlphaFoldDB" id="A0A6G1WNL1"/>
<reference evidence="7" key="1">
    <citation type="journal article" date="2013" name="Genome Biol.">
        <title>Comparative genomics of the core and accessory genomes of 48 Sinorhizobium strains comprising five genospecies.</title>
        <authorList>
            <person name="Sugawara M."/>
            <person name="Epstein B."/>
            <person name="Badgley B.D."/>
            <person name="Unno T."/>
            <person name="Xu L."/>
            <person name="Reese J."/>
            <person name="Gyaneshwar P."/>
            <person name="Denny R."/>
            <person name="Mudge J."/>
            <person name="Bharti A.K."/>
            <person name="Farmer A.D."/>
            <person name="May G.D."/>
            <person name="Woodward J.E."/>
            <person name="Medigue C."/>
            <person name="Vallenet D."/>
            <person name="Lajus A."/>
            <person name="Rouy Z."/>
            <person name="Martinez-Vaz B."/>
            <person name="Tiffin P."/>
            <person name="Young N.D."/>
            <person name="Sadowsky M.J."/>
        </authorList>
    </citation>
    <scope>NUCLEOTIDE SEQUENCE</scope>
    <source>
        <strain evidence="7">M1</strain>
    </source>
</reference>
<feature type="domain" description="HTH lysR-type" evidence="6">
    <location>
        <begin position="12"/>
        <end position="69"/>
    </location>
</feature>
<evidence type="ECO:0000256" key="1">
    <source>
        <dbReference type="ARBA" id="ARBA00009437"/>
    </source>
</evidence>
<feature type="region of interest" description="Disordered" evidence="5">
    <location>
        <begin position="306"/>
        <end position="327"/>
    </location>
</feature>
<evidence type="ECO:0000256" key="3">
    <source>
        <dbReference type="ARBA" id="ARBA00023125"/>
    </source>
</evidence>
<keyword evidence="4" id="KW-0804">Transcription</keyword>
<dbReference type="InterPro" id="IPR036388">
    <property type="entry name" value="WH-like_DNA-bd_sf"/>
</dbReference>
<comment type="caution">
    <text evidence="7">The sequence shown here is derived from an EMBL/GenBank/DDBJ whole genome shotgun (WGS) entry which is preliminary data.</text>
</comment>
<dbReference type="EMBL" id="WISB01000120">
    <property type="protein sequence ID" value="MQW71215.1"/>
    <property type="molecule type" value="Genomic_DNA"/>
</dbReference>
<dbReference type="Pfam" id="PF03466">
    <property type="entry name" value="LysR_substrate"/>
    <property type="match status" value="1"/>
</dbReference>
<evidence type="ECO:0000256" key="2">
    <source>
        <dbReference type="ARBA" id="ARBA00023015"/>
    </source>
</evidence>
<dbReference type="Pfam" id="PF00126">
    <property type="entry name" value="HTH_1"/>
    <property type="match status" value="1"/>
</dbReference>
<proteinExistence type="inferred from homology"/>
<organism evidence="7">
    <name type="scientific">Sinorhizobium medicae</name>
    <dbReference type="NCBI Taxonomy" id="110321"/>
    <lineage>
        <taxon>Bacteria</taxon>
        <taxon>Pseudomonadati</taxon>
        <taxon>Pseudomonadota</taxon>
        <taxon>Alphaproteobacteria</taxon>
        <taxon>Hyphomicrobiales</taxon>
        <taxon>Rhizobiaceae</taxon>
        <taxon>Sinorhizobium/Ensifer group</taxon>
        <taxon>Sinorhizobium</taxon>
    </lineage>
</organism>
<dbReference type="InterPro" id="IPR036390">
    <property type="entry name" value="WH_DNA-bd_sf"/>
</dbReference>
<name>A0A6G1WNL1_9HYPH</name>
<evidence type="ECO:0000313" key="7">
    <source>
        <dbReference type="EMBL" id="MQW71215.1"/>
    </source>
</evidence>
<dbReference type="SUPFAM" id="SSF46785">
    <property type="entry name" value="Winged helix' DNA-binding domain"/>
    <property type="match status" value="1"/>
</dbReference>
<dbReference type="PANTHER" id="PTHR30537">
    <property type="entry name" value="HTH-TYPE TRANSCRIPTIONAL REGULATOR"/>
    <property type="match status" value="1"/>
</dbReference>
<dbReference type="CDD" id="cd08432">
    <property type="entry name" value="PBP2_GcdR_TrpI_HvrB_AmpR_like"/>
    <property type="match status" value="1"/>
</dbReference>
<comment type="similarity">
    <text evidence="1">Belongs to the LysR transcriptional regulatory family.</text>
</comment>
<accession>A0A6G1WNL1</accession>
<keyword evidence="2" id="KW-0805">Transcription regulation</keyword>
<dbReference type="GO" id="GO:0043565">
    <property type="term" value="F:sequence-specific DNA binding"/>
    <property type="evidence" value="ECO:0007669"/>
    <property type="project" value="TreeGrafter"/>
</dbReference>
<dbReference type="Gene3D" id="1.10.10.10">
    <property type="entry name" value="Winged helix-like DNA-binding domain superfamily/Winged helix DNA-binding domain"/>
    <property type="match status" value="1"/>
</dbReference>
<evidence type="ECO:0000259" key="6">
    <source>
        <dbReference type="PROSITE" id="PS50931"/>
    </source>
</evidence>
<gene>
    <name evidence="7" type="ORF">GHJ91_19235</name>
</gene>
<dbReference type="Gene3D" id="3.40.190.10">
    <property type="entry name" value="Periplasmic binding protein-like II"/>
    <property type="match status" value="2"/>
</dbReference>
<sequence>MVLMENLRRLLPSAASLMVFEAAGRHQNFTRAAGELGMTQAAVSYAIRGLEDQLGVPLFHRVHRAVELTEAGERFHADVSVGLGRIRKSAEDIRAKGRETNVTLAASTAFASMWMLPRLARLREDLPEIDLRIQTSVRDLDLDEEPIPLGIRGGDPSQWPRYHAAVLADEVIQAVATHVYIETHGLPRSPADLIRHNLIHLEEPVRRACDWTEWFASAGLTYPAQGKRLAINDYVLVIQAVLAGEGIALGWEHLTARQVRSGALVRVGEHVLKTGQAFYVVWPRSRDLNSQARRVRDWLLEEGLRDRSGSDAASGHEALQRTPAISR</sequence>
<evidence type="ECO:0000256" key="4">
    <source>
        <dbReference type="ARBA" id="ARBA00023163"/>
    </source>
</evidence>
<evidence type="ECO:0000256" key="5">
    <source>
        <dbReference type="SAM" id="MobiDB-lite"/>
    </source>
</evidence>
<dbReference type="InterPro" id="IPR058163">
    <property type="entry name" value="LysR-type_TF_proteobact-type"/>
</dbReference>
<dbReference type="InterPro" id="IPR005119">
    <property type="entry name" value="LysR_subst-bd"/>
</dbReference>
<dbReference type="PANTHER" id="PTHR30537:SF74">
    <property type="entry name" value="HTH-TYPE TRANSCRIPTIONAL REGULATOR TRPI"/>
    <property type="match status" value="1"/>
</dbReference>
<keyword evidence="3" id="KW-0238">DNA-binding</keyword>
<dbReference type="FunFam" id="1.10.10.10:FF:000001">
    <property type="entry name" value="LysR family transcriptional regulator"/>
    <property type="match status" value="1"/>
</dbReference>
<dbReference type="PRINTS" id="PR00039">
    <property type="entry name" value="HTHLYSR"/>
</dbReference>